<name>A0A2G9QGJ4_AQUCT</name>
<dbReference type="SUPFAM" id="SSF51735">
    <property type="entry name" value="NAD(P)-binding Rossmann-fold domains"/>
    <property type="match status" value="1"/>
</dbReference>
<dbReference type="PANTHER" id="PTHR43313">
    <property type="entry name" value="SHORT-CHAIN DEHYDROGENASE/REDUCTASE FAMILY 9C"/>
    <property type="match status" value="1"/>
</dbReference>
<keyword evidence="5" id="KW-1185">Reference proteome</keyword>
<keyword evidence="2" id="KW-0560">Oxidoreductase</keyword>
<dbReference type="Proteomes" id="UP000228934">
    <property type="component" value="Unassembled WGS sequence"/>
</dbReference>
<gene>
    <name evidence="4" type="ORF">AB205_0061810</name>
</gene>
<dbReference type="OrthoDB" id="5296at2759"/>
<dbReference type="PRINTS" id="PR00081">
    <property type="entry name" value="GDHRDH"/>
</dbReference>
<dbReference type="InterPro" id="IPR002347">
    <property type="entry name" value="SDR_fam"/>
</dbReference>
<evidence type="ECO:0000256" key="1">
    <source>
        <dbReference type="ARBA" id="ARBA00006484"/>
    </source>
</evidence>
<dbReference type="PRINTS" id="PR00080">
    <property type="entry name" value="SDRFAMILY"/>
</dbReference>
<sequence>MWLPLLVVLGLLFLYRWYRQSLILDNLRGKYVFITGCDTGFGNILAKNLDRRGMRVLAACLGETGAENLKKETSSRLQTVILNVTDSESVSSAAKWVSSIVGEQGLWGLVNNAGVSIPCSPNEWMTKADFAKVLDINLLGLVDVTLNLLPFIRKARGRVVNIASIAGRFTLTSGGYCLSKYGVESFSDTLRREMKPFGVKVCIIEPGFFNTQITNTQALKADLKRAWEKTTEEVRQSYGEEYYLQ</sequence>
<dbReference type="GO" id="GO:0008202">
    <property type="term" value="P:steroid metabolic process"/>
    <property type="evidence" value="ECO:0007669"/>
    <property type="project" value="TreeGrafter"/>
</dbReference>
<organism evidence="4 5">
    <name type="scientific">Aquarana catesbeiana</name>
    <name type="common">American bullfrog</name>
    <name type="synonym">Rana catesbeiana</name>
    <dbReference type="NCBI Taxonomy" id="8400"/>
    <lineage>
        <taxon>Eukaryota</taxon>
        <taxon>Metazoa</taxon>
        <taxon>Chordata</taxon>
        <taxon>Craniata</taxon>
        <taxon>Vertebrata</taxon>
        <taxon>Euteleostomi</taxon>
        <taxon>Amphibia</taxon>
        <taxon>Batrachia</taxon>
        <taxon>Anura</taxon>
        <taxon>Neobatrachia</taxon>
        <taxon>Ranoidea</taxon>
        <taxon>Ranidae</taxon>
        <taxon>Aquarana</taxon>
    </lineage>
</organism>
<dbReference type="GO" id="GO:0016491">
    <property type="term" value="F:oxidoreductase activity"/>
    <property type="evidence" value="ECO:0007669"/>
    <property type="project" value="UniProtKB-KW"/>
</dbReference>
<evidence type="ECO:0000313" key="5">
    <source>
        <dbReference type="Proteomes" id="UP000228934"/>
    </source>
</evidence>
<dbReference type="AlphaFoldDB" id="A0A2G9QGJ4"/>
<proteinExistence type="inferred from homology"/>
<dbReference type="FunFam" id="3.40.50.720:FF:000074">
    <property type="entry name" value="Retinol dehydrogenase type 1"/>
    <property type="match status" value="1"/>
</dbReference>
<evidence type="ECO:0000256" key="3">
    <source>
        <dbReference type="RuleBase" id="RU000363"/>
    </source>
</evidence>
<reference evidence="5" key="1">
    <citation type="journal article" date="2017" name="Nat. Commun.">
        <title>The North American bullfrog draft genome provides insight into hormonal regulation of long noncoding RNA.</title>
        <authorList>
            <person name="Hammond S.A."/>
            <person name="Warren R.L."/>
            <person name="Vandervalk B.P."/>
            <person name="Kucuk E."/>
            <person name="Khan H."/>
            <person name="Gibb E.A."/>
            <person name="Pandoh P."/>
            <person name="Kirk H."/>
            <person name="Zhao Y."/>
            <person name="Jones M."/>
            <person name="Mungall A.J."/>
            <person name="Coope R."/>
            <person name="Pleasance S."/>
            <person name="Moore R.A."/>
            <person name="Holt R.A."/>
            <person name="Round J.M."/>
            <person name="Ohora S."/>
            <person name="Walle B.V."/>
            <person name="Veldhoen N."/>
            <person name="Helbing C.C."/>
            <person name="Birol I."/>
        </authorList>
    </citation>
    <scope>NUCLEOTIDE SEQUENCE [LARGE SCALE GENOMIC DNA]</scope>
</reference>
<dbReference type="PANTHER" id="PTHR43313:SF46">
    <property type="entry name" value="RDH7.2 PROTEIN"/>
    <property type="match status" value="1"/>
</dbReference>
<protein>
    <recommendedName>
        <fullName evidence="6">Retinol dehydrogenase 16</fullName>
    </recommendedName>
</protein>
<evidence type="ECO:0000313" key="4">
    <source>
        <dbReference type="EMBL" id="PIO14645.1"/>
    </source>
</evidence>
<dbReference type="Pfam" id="PF00106">
    <property type="entry name" value="adh_short"/>
    <property type="match status" value="1"/>
</dbReference>
<dbReference type="EMBL" id="KV988018">
    <property type="protein sequence ID" value="PIO14645.1"/>
    <property type="molecule type" value="Genomic_DNA"/>
</dbReference>
<dbReference type="Gene3D" id="3.40.50.720">
    <property type="entry name" value="NAD(P)-binding Rossmann-like Domain"/>
    <property type="match status" value="1"/>
</dbReference>
<dbReference type="InterPro" id="IPR036291">
    <property type="entry name" value="NAD(P)-bd_dom_sf"/>
</dbReference>
<evidence type="ECO:0008006" key="6">
    <source>
        <dbReference type="Google" id="ProtNLM"/>
    </source>
</evidence>
<comment type="similarity">
    <text evidence="1 3">Belongs to the short-chain dehydrogenases/reductases (SDR) family.</text>
</comment>
<evidence type="ECO:0000256" key="2">
    <source>
        <dbReference type="ARBA" id="ARBA00023002"/>
    </source>
</evidence>
<accession>A0A2G9QGJ4</accession>
<feature type="non-terminal residue" evidence="4">
    <location>
        <position position="245"/>
    </location>
</feature>